<dbReference type="eggNOG" id="ENOG5032S5K">
    <property type="taxonomic scope" value="Bacteria"/>
</dbReference>
<dbReference type="KEGG" id="ibu:IB211_00025"/>
<dbReference type="Proteomes" id="UP000064844">
    <property type="component" value="Chromosome"/>
</dbReference>
<dbReference type="EMBL" id="CP011307">
    <property type="protein sequence ID" value="ALP92421.1"/>
    <property type="molecule type" value="Genomic_DNA"/>
</dbReference>
<dbReference type="PROSITE" id="PS51257">
    <property type="entry name" value="PROKAR_LIPOPROTEIN"/>
    <property type="match status" value="1"/>
</dbReference>
<reference evidence="3" key="2">
    <citation type="submission" date="2015-04" db="EMBL/GenBank/DDBJ databases">
        <title>A butyrogenic pathway from the amino acid lysine in a human gut commensal.</title>
        <authorList>
            <person name="de Vos W.M."/>
            <person name="Bui N.T.P."/>
            <person name="Plugge C.M."/>
            <person name="Ritari J."/>
        </authorList>
    </citation>
    <scope>NUCLEOTIDE SEQUENCE [LARGE SCALE GENOMIC DNA]</scope>
    <source>
        <strain evidence="3">AF211</strain>
    </source>
</reference>
<dbReference type="Gene3D" id="3.40.390.70">
    <property type="match status" value="1"/>
</dbReference>
<reference evidence="2 3" key="1">
    <citation type="journal article" date="2015" name="Nat. Commun.">
        <title>Production of butyrate from lysine and the Amadori product fructoselysine by a human gut commensal.</title>
        <authorList>
            <person name="Bui T.P."/>
            <person name="Ritari J."/>
            <person name="Boeren S."/>
            <person name="de Waard P."/>
            <person name="Plugge C.M."/>
            <person name="de Vos W.M."/>
        </authorList>
    </citation>
    <scope>NUCLEOTIDE SEQUENCE [LARGE SCALE GENOMIC DNA]</scope>
    <source>
        <strain evidence="2 3">AF211</strain>
    </source>
</reference>
<keyword evidence="3" id="KW-1185">Reference proteome</keyword>
<sequence length="364" mass="41585">MRKKRLVSAVLLVLLLAGCGQTGGKLLPSGTGRTDTAAAQAELDVQLGLLKDEITAEERREALDLWSKIRAIQTERKAKGNYERSDYEWRLLRRLSGLYDAYTIRYLGGDEEGFGYRSPRERTLAVYQIGAGGALTPDPANDLSGGAWSETELLDLWEEMCTLLPEGAFEGFDQFTVFTDGPEETVAYVWALDDAGARWEIAVDPADAEDREYFVETVLHEYFHYLSLNDTQVIYTSEQTLDTYNEPGMVTLADSYLNDFYQEFWTGYLDDCLACDDTYNFFLRHCDDFITPYASTDPSEDICESFAFFVLRPRDFRADEDVWSRKLDFFYQYPQLVAFREEVRGNLGLAWGEYFESRQEADAA</sequence>
<evidence type="ECO:0000313" key="2">
    <source>
        <dbReference type="EMBL" id="ALP92421.1"/>
    </source>
</evidence>
<dbReference type="RefSeq" id="WP_058116701.1">
    <property type="nucleotide sequence ID" value="NZ_CP011307.1"/>
</dbReference>
<dbReference type="AlphaFoldDB" id="A0A0S2VZA6"/>
<accession>A0A0S2VZA6</accession>
<proteinExistence type="predicted"/>
<evidence type="ECO:0000313" key="3">
    <source>
        <dbReference type="Proteomes" id="UP000064844"/>
    </source>
</evidence>
<protein>
    <submittedName>
        <fullName evidence="2">Uncharacterized protein</fullName>
    </submittedName>
</protein>
<keyword evidence="1" id="KW-0732">Signal</keyword>
<dbReference type="STRING" id="1297617.IB211_00025"/>
<feature type="chain" id="PRO_5038784240" evidence="1">
    <location>
        <begin position="23"/>
        <end position="364"/>
    </location>
</feature>
<evidence type="ECO:0000256" key="1">
    <source>
        <dbReference type="SAM" id="SignalP"/>
    </source>
</evidence>
<feature type="signal peptide" evidence="1">
    <location>
        <begin position="1"/>
        <end position="22"/>
    </location>
</feature>
<gene>
    <name evidence="2" type="ORF">IB211_00025</name>
</gene>
<organism evidence="2 3">
    <name type="scientific">Intestinimonas butyriciproducens</name>
    <dbReference type="NCBI Taxonomy" id="1297617"/>
    <lineage>
        <taxon>Bacteria</taxon>
        <taxon>Bacillati</taxon>
        <taxon>Bacillota</taxon>
        <taxon>Clostridia</taxon>
        <taxon>Eubacteriales</taxon>
        <taxon>Intestinimonas</taxon>
    </lineage>
</organism>
<name>A0A0S2VZA6_9FIRM</name>